<keyword evidence="2" id="KW-1185">Reference proteome</keyword>
<feature type="non-terminal residue" evidence="1">
    <location>
        <position position="1"/>
    </location>
</feature>
<evidence type="ECO:0000313" key="1">
    <source>
        <dbReference type="EMBL" id="GAC85267.1"/>
    </source>
</evidence>
<organism evidence="1 2">
    <name type="scientific">Gordonia paraffinivorans NBRC 108238</name>
    <dbReference type="NCBI Taxonomy" id="1223543"/>
    <lineage>
        <taxon>Bacteria</taxon>
        <taxon>Bacillati</taxon>
        <taxon>Actinomycetota</taxon>
        <taxon>Actinomycetes</taxon>
        <taxon>Mycobacteriales</taxon>
        <taxon>Gordoniaceae</taxon>
        <taxon>Gordonia</taxon>
    </lineage>
</organism>
<reference evidence="1 2" key="1">
    <citation type="submission" date="2013-02" db="EMBL/GenBank/DDBJ databases">
        <title>Whole genome shotgun sequence of Gordonia paraffinivorans NBRC 108238.</title>
        <authorList>
            <person name="Isaki-Nakamura S."/>
            <person name="Hosoyama A."/>
            <person name="Tsuchikane K."/>
            <person name="Ando Y."/>
            <person name="Baba S."/>
            <person name="Ohji S."/>
            <person name="Hamada M."/>
            <person name="Tamura T."/>
            <person name="Yamazoe A."/>
            <person name="Yamazaki S."/>
            <person name="Fujita N."/>
        </authorList>
    </citation>
    <scope>NUCLEOTIDE SEQUENCE [LARGE SCALE GENOMIC DNA]</scope>
    <source>
        <strain evidence="1 2">NBRC 108238</strain>
    </source>
</reference>
<proteinExistence type="predicted"/>
<sequence length="468" mass="50903">LVAARGISSWSWMGLTHLDILAGRHPDLVDYYLNGGKDRLVEQLADLTAIIRGDTTAAQGQRLQPSDIGERIMALARAANNDPHYRYHFETSDGPPVARDEPWLVAVASEQHGPLWLHVKVYAKFYAALEERPITTKVRVNTAGNPELAESFEQFLNFGTDVYVPADAASAELDLPGNLGGVLGNAEIRIIAGSSEDGEQDPPPTLMVGARNPAGAIVAELELHRTELTRGVRGGVRVVWTDAAELFKLEIKSMPDSAELDVTITIGWEIRGRLPADLVDTFAFMDELERGVCLGISPSYGPRRYDFGTPLQQDRENDLHLTARVVSALHIIQQHCNELLRMPSEISSLELKRIFEAATLLQGDPATATWAPFTLTVDSDDGPTLVPGARINVAVTTPLTITLDETDHRLGLVASFLDATVASVDGSQVTLNPHDPSSKATRVLAVGEEYRVWVDSSSLSPPDDEGVE</sequence>
<gene>
    <name evidence="1" type="ORF">GP2_032_00370</name>
</gene>
<dbReference type="EMBL" id="BAOQ01000032">
    <property type="protein sequence ID" value="GAC85267.1"/>
    <property type="molecule type" value="Genomic_DNA"/>
</dbReference>
<name>A0ABQ0INY0_9ACTN</name>
<dbReference type="Proteomes" id="UP000035021">
    <property type="component" value="Unassembled WGS sequence"/>
</dbReference>
<comment type="caution">
    <text evidence="1">The sequence shown here is derived from an EMBL/GenBank/DDBJ whole genome shotgun (WGS) entry which is preliminary data.</text>
</comment>
<protein>
    <submittedName>
        <fullName evidence="1">Uncharacterized protein</fullName>
    </submittedName>
</protein>
<dbReference type="RefSeq" id="WP_006901489.1">
    <property type="nucleotide sequence ID" value="NZ_BAOQ01000032.1"/>
</dbReference>
<accession>A0ABQ0INY0</accession>
<evidence type="ECO:0000313" key="2">
    <source>
        <dbReference type="Proteomes" id="UP000035021"/>
    </source>
</evidence>